<keyword evidence="10" id="KW-1185">Reference proteome</keyword>
<evidence type="ECO:0000313" key="10">
    <source>
        <dbReference type="Proteomes" id="UP000199048"/>
    </source>
</evidence>
<dbReference type="Pfam" id="PF01618">
    <property type="entry name" value="MotA_ExbB"/>
    <property type="match status" value="1"/>
</dbReference>
<feature type="transmembrane region" description="Helical" evidence="7">
    <location>
        <begin position="112"/>
        <end position="140"/>
    </location>
</feature>
<comment type="subcellular location">
    <subcellularLocation>
        <location evidence="1">Cell membrane</location>
        <topology evidence="1">Multi-pass membrane protein</topology>
    </subcellularLocation>
    <subcellularLocation>
        <location evidence="6">Membrane</location>
        <topology evidence="6">Multi-pass membrane protein</topology>
    </subcellularLocation>
</comment>
<keyword evidence="6" id="KW-0813">Transport</keyword>
<keyword evidence="4 7" id="KW-1133">Transmembrane helix</keyword>
<dbReference type="GO" id="GO:0005886">
    <property type="term" value="C:plasma membrane"/>
    <property type="evidence" value="ECO:0007669"/>
    <property type="project" value="UniProtKB-SubCell"/>
</dbReference>
<dbReference type="GO" id="GO:0017038">
    <property type="term" value="P:protein import"/>
    <property type="evidence" value="ECO:0007669"/>
    <property type="project" value="TreeGrafter"/>
</dbReference>
<proteinExistence type="inferred from homology"/>
<keyword evidence="5 7" id="KW-0472">Membrane</keyword>
<dbReference type="InterPro" id="IPR050790">
    <property type="entry name" value="ExbB/TolQ_transport"/>
</dbReference>
<feature type="domain" description="MotA/TolQ/ExbB proton channel" evidence="8">
    <location>
        <begin position="65"/>
        <end position="187"/>
    </location>
</feature>
<gene>
    <name evidence="9" type="ORF">SAMN05192568_1003236</name>
</gene>
<evidence type="ECO:0000259" key="8">
    <source>
        <dbReference type="Pfam" id="PF01618"/>
    </source>
</evidence>
<evidence type="ECO:0000256" key="6">
    <source>
        <dbReference type="RuleBase" id="RU004057"/>
    </source>
</evidence>
<dbReference type="PANTHER" id="PTHR30625:SF3">
    <property type="entry name" value="TOL-PAL SYSTEM PROTEIN TOLQ"/>
    <property type="match status" value="1"/>
</dbReference>
<dbReference type="RefSeq" id="WP_092037744.1">
    <property type="nucleotide sequence ID" value="NZ_FOTK01000003.1"/>
</dbReference>
<keyword evidence="2" id="KW-1003">Cell membrane</keyword>
<accession>A0A1I4GVF6</accession>
<feature type="transmembrane region" description="Helical" evidence="7">
    <location>
        <begin position="152"/>
        <end position="174"/>
    </location>
</feature>
<name>A0A1I4GVF6_9HYPH</name>
<evidence type="ECO:0000256" key="3">
    <source>
        <dbReference type="ARBA" id="ARBA00022692"/>
    </source>
</evidence>
<dbReference type="EMBL" id="FOTK01000003">
    <property type="protein sequence ID" value="SFL33433.1"/>
    <property type="molecule type" value="Genomic_DNA"/>
</dbReference>
<evidence type="ECO:0000256" key="4">
    <source>
        <dbReference type="ARBA" id="ARBA00022989"/>
    </source>
</evidence>
<dbReference type="OrthoDB" id="9805133at2"/>
<evidence type="ECO:0000313" key="9">
    <source>
        <dbReference type="EMBL" id="SFL33433.1"/>
    </source>
</evidence>
<dbReference type="Proteomes" id="UP000199048">
    <property type="component" value="Unassembled WGS sequence"/>
</dbReference>
<evidence type="ECO:0000256" key="1">
    <source>
        <dbReference type="ARBA" id="ARBA00004651"/>
    </source>
</evidence>
<dbReference type="PANTHER" id="PTHR30625">
    <property type="entry name" value="PROTEIN TOLQ"/>
    <property type="match status" value="1"/>
</dbReference>
<dbReference type="InterPro" id="IPR002898">
    <property type="entry name" value="MotA_ExbB_proton_chnl"/>
</dbReference>
<sequence length="210" mass="21671">MDPASLSPSAMFFQAGLVGKGVIITLTIASVWCWALIAEGIYTTTRLGRSLKALERGGVPKFLRPVIDAGTQAASVSLPNEGAGEARQRTMEAMNRAATHTMIATEGGYSNLAVIASVSPFVGLLGTVWGIMTSFISIAASNDTSLAVVAPGIAEALATTAIGLIAAIPAAIAYSRLGSILGKLSQNLAHLVEALSVDLIAKNRLAHKEI</sequence>
<evidence type="ECO:0000256" key="2">
    <source>
        <dbReference type="ARBA" id="ARBA00022475"/>
    </source>
</evidence>
<keyword evidence="6" id="KW-0653">Protein transport</keyword>
<protein>
    <submittedName>
        <fullName evidence="9">Biopolymer transport protein ExbB/TolQ</fullName>
    </submittedName>
</protein>
<dbReference type="AlphaFoldDB" id="A0A1I4GVF6"/>
<comment type="similarity">
    <text evidence="6">Belongs to the exbB/tolQ family.</text>
</comment>
<evidence type="ECO:0000256" key="5">
    <source>
        <dbReference type="ARBA" id="ARBA00023136"/>
    </source>
</evidence>
<organism evidence="9 10">
    <name type="scientific">Methylobacterium pseudosasicola</name>
    <dbReference type="NCBI Taxonomy" id="582667"/>
    <lineage>
        <taxon>Bacteria</taxon>
        <taxon>Pseudomonadati</taxon>
        <taxon>Pseudomonadota</taxon>
        <taxon>Alphaproteobacteria</taxon>
        <taxon>Hyphomicrobiales</taxon>
        <taxon>Methylobacteriaceae</taxon>
        <taxon>Methylobacterium</taxon>
    </lineage>
</organism>
<evidence type="ECO:0000256" key="7">
    <source>
        <dbReference type="SAM" id="Phobius"/>
    </source>
</evidence>
<keyword evidence="3 7" id="KW-0812">Transmembrane</keyword>
<reference evidence="10" key="1">
    <citation type="submission" date="2016-10" db="EMBL/GenBank/DDBJ databases">
        <authorList>
            <person name="Varghese N."/>
            <person name="Submissions S."/>
        </authorList>
    </citation>
    <scope>NUCLEOTIDE SEQUENCE [LARGE SCALE GENOMIC DNA]</scope>
    <source>
        <strain evidence="10">BL36</strain>
    </source>
</reference>
<feature type="transmembrane region" description="Helical" evidence="7">
    <location>
        <begin position="12"/>
        <end position="37"/>
    </location>
</feature>
<dbReference type="STRING" id="582667.SAMN05192568_1003236"/>